<sequence>VTIPRAINRNWRDSDSYLGHDNAIVWPIFMPPAEDDPRPHRCLTLLSGFAGHSLQGGKSTDYHAHANAEQYYYILSGTAEVRIEDDRFPVHEGSVAYFPPGVSHQLIGQDNPDWMQYLIITCPVPEDRLADGQAIGQPRVLNWRDASPNMGDHGKAVTW</sequence>
<dbReference type="Gene3D" id="2.60.120.10">
    <property type="entry name" value="Jelly Rolls"/>
    <property type="match status" value="1"/>
</dbReference>
<evidence type="ECO:0000313" key="3">
    <source>
        <dbReference type="EMBL" id="SVC22341.1"/>
    </source>
</evidence>
<accession>A0A382KI17</accession>
<dbReference type="SUPFAM" id="SSF51182">
    <property type="entry name" value="RmlC-like cupins"/>
    <property type="match status" value="1"/>
</dbReference>
<dbReference type="InterPro" id="IPR011051">
    <property type="entry name" value="RmlC_Cupin_sf"/>
</dbReference>
<evidence type="ECO:0000256" key="1">
    <source>
        <dbReference type="ARBA" id="ARBA00022723"/>
    </source>
</evidence>
<dbReference type="InterPro" id="IPR014710">
    <property type="entry name" value="RmlC-like_jellyroll"/>
</dbReference>
<name>A0A382KI17_9ZZZZ</name>
<dbReference type="InterPro" id="IPR051610">
    <property type="entry name" value="GPI/OXD"/>
</dbReference>
<evidence type="ECO:0000259" key="2">
    <source>
        <dbReference type="Pfam" id="PF07883"/>
    </source>
</evidence>
<feature type="non-terminal residue" evidence="3">
    <location>
        <position position="1"/>
    </location>
</feature>
<organism evidence="3">
    <name type="scientific">marine metagenome</name>
    <dbReference type="NCBI Taxonomy" id="408172"/>
    <lineage>
        <taxon>unclassified sequences</taxon>
        <taxon>metagenomes</taxon>
        <taxon>ecological metagenomes</taxon>
    </lineage>
</organism>
<dbReference type="AlphaFoldDB" id="A0A382KI17"/>
<feature type="domain" description="Cupin type-2" evidence="2">
    <location>
        <begin position="54"/>
        <end position="107"/>
    </location>
</feature>
<dbReference type="GO" id="GO:0046872">
    <property type="term" value="F:metal ion binding"/>
    <property type="evidence" value="ECO:0007669"/>
    <property type="project" value="UniProtKB-KW"/>
</dbReference>
<dbReference type="Pfam" id="PF07883">
    <property type="entry name" value="Cupin_2"/>
    <property type="match status" value="1"/>
</dbReference>
<dbReference type="PANTHER" id="PTHR35848">
    <property type="entry name" value="OXALATE-BINDING PROTEIN"/>
    <property type="match status" value="1"/>
</dbReference>
<reference evidence="3" key="1">
    <citation type="submission" date="2018-05" db="EMBL/GenBank/DDBJ databases">
        <authorList>
            <person name="Lanie J.A."/>
            <person name="Ng W.-L."/>
            <person name="Kazmierczak K.M."/>
            <person name="Andrzejewski T.M."/>
            <person name="Davidsen T.M."/>
            <person name="Wayne K.J."/>
            <person name="Tettelin H."/>
            <person name="Glass J.I."/>
            <person name="Rusch D."/>
            <person name="Podicherti R."/>
            <person name="Tsui H.-C.T."/>
            <person name="Winkler M.E."/>
        </authorList>
    </citation>
    <scope>NUCLEOTIDE SEQUENCE</scope>
</reference>
<keyword evidence="1" id="KW-0479">Metal-binding</keyword>
<proteinExistence type="predicted"/>
<dbReference type="EMBL" id="UINC01079896">
    <property type="protein sequence ID" value="SVC22341.1"/>
    <property type="molecule type" value="Genomic_DNA"/>
</dbReference>
<dbReference type="InterPro" id="IPR013096">
    <property type="entry name" value="Cupin_2"/>
</dbReference>
<gene>
    <name evidence="3" type="ORF">METZ01_LOCUS275195</name>
</gene>
<protein>
    <recommendedName>
        <fullName evidence="2">Cupin type-2 domain-containing protein</fullName>
    </recommendedName>
</protein>
<feature type="non-terminal residue" evidence="3">
    <location>
        <position position="159"/>
    </location>
</feature>